<dbReference type="STRING" id="404433.BTW07_16820"/>
<dbReference type="Pfam" id="PF19739">
    <property type="entry name" value="DUF6228"/>
    <property type="match status" value="1"/>
</dbReference>
<name>A0A1Q8SNI7_9GAMM</name>
<comment type="caution">
    <text evidence="1">The sequence shown here is derived from an EMBL/GenBank/DDBJ whole genome shotgun (WGS) entry which is preliminary data.</text>
</comment>
<accession>A0A1Q8SNI7</accession>
<dbReference type="AlphaFoldDB" id="A0A1Q8SNI7"/>
<organism evidence="1 2">
    <name type="scientific">Salinicola socius</name>
    <dbReference type="NCBI Taxonomy" id="404433"/>
    <lineage>
        <taxon>Bacteria</taxon>
        <taxon>Pseudomonadati</taxon>
        <taxon>Pseudomonadota</taxon>
        <taxon>Gammaproteobacteria</taxon>
        <taxon>Oceanospirillales</taxon>
        <taxon>Halomonadaceae</taxon>
        <taxon>Salinicola</taxon>
    </lineage>
</organism>
<dbReference type="Proteomes" id="UP000186878">
    <property type="component" value="Unassembled WGS sequence"/>
</dbReference>
<reference evidence="1 2" key="1">
    <citation type="submission" date="2016-12" db="EMBL/GenBank/DDBJ databases">
        <title>Draft genome sequences of strains Salinicola socius SMB35, Salinicola sp. MH3R3-1 and Chromohalobacter sp. SMB17 from the Verkhnekamsk potash mining region of Russia.</title>
        <authorList>
            <person name="Mavrodi D.V."/>
            <person name="Olsson B.E."/>
            <person name="Korsakova E.S."/>
            <person name="Pyankova A."/>
            <person name="Mavrodi O.V."/>
            <person name="Plotnikova E.G."/>
        </authorList>
    </citation>
    <scope>NUCLEOTIDE SEQUENCE [LARGE SCALE GENOMIC DNA]</scope>
    <source>
        <strain evidence="1 2">SMB35</strain>
    </source>
</reference>
<sequence length="132" mass="14869">MQEFRVQSSETEAELIFIGINGDNFSVAFSSGTVNCQREVWAYTDAHGLADLFEWMASQSKPWKTSEGWESIEGEFKLYVSCNVRGNIIFDLEMKQLGGAEEWRVKTQLKSEFGQLPSLAKKARAFFGPSPS</sequence>
<proteinExistence type="predicted"/>
<dbReference type="EMBL" id="MSDO01000026">
    <property type="protein sequence ID" value="OLO02998.1"/>
    <property type="molecule type" value="Genomic_DNA"/>
</dbReference>
<protein>
    <submittedName>
        <fullName evidence="1">Uncharacterized protein</fullName>
    </submittedName>
</protein>
<dbReference type="OrthoDB" id="6400164at2"/>
<dbReference type="InterPro" id="IPR046196">
    <property type="entry name" value="DUF6228"/>
</dbReference>
<evidence type="ECO:0000313" key="1">
    <source>
        <dbReference type="EMBL" id="OLO02998.1"/>
    </source>
</evidence>
<dbReference type="RefSeq" id="WP_075571339.1">
    <property type="nucleotide sequence ID" value="NZ_MSDO01000026.1"/>
</dbReference>
<gene>
    <name evidence="1" type="ORF">BTW07_16820</name>
</gene>
<keyword evidence="2" id="KW-1185">Reference proteome</keyword>
<evidence type="ECO:0000313" key="2">
    <source>
        <dbReference type="Proteomes" id="UP000186878"/>
    </source>
</evidence>